<name>A0A9D1E199_9BACT</name>
<proteinExistence type="predicted"/>
<evidence type="ECO:0000313" key="2">
    <source>
        <dbReference type="Proteomes" id="UP000886744"/>
    </source>
</evidence>
<gene>
    <name evidence="1" type="ORF">IAC94_05635</name>
</gene>
<comment type="caution">
    <text evidence="1">The sequence shown here is derived from an EMBL/GenBank/DDBJ whole genome shotgun (WGS) entry which is preliminary data.</text>
</comment>
<dbReference type="PANTHER" id="PTHR11669:SF8">
    <property type="entry name" value="DNA POLYMERASE III SUBUNIT DELTA"/>
    <property type="match status" value="1"/>
</dbReference>
<dbReference type="Gene3D" id="3.40.50.300">
    <property type="entry name" value="P-loop containing nucleotide triphosphate hydrolases"/>
    <property type="match status" value="1"/>
</dbReference>
<dbReference type="EMBL" id="DVHI01000071">
    <property type="protein sequence ID" value="HIR62985.1"/>
    <property type="molecule type" value="Genomic_DNA"/>
</dbReference>
<protein>
    <recommendedName>
        <fullName evidence="3">DNA polymerase III subunit delta</fullName>
    </recommendedName>
</protein>
<dbReference type="SUPFAM" id="SSF52540">
    <property type="entry name" value="P-loop containing nucleoside triphosphate hydrolases"/>
    <property type="match status" value="1"/>
</dbReference>
<evidence type="ECO:0008006" key="3">
    <source>
        <dbReference type="Google" id="ProtNLM"/>
    </source>
</evidence>
<dbReference type="InterPro" id="IPR027417">
    <property type="entry name" value="P-loop_NTPase"/>
</dbReference>
<dbReference type="InterPro" id="IPR050238">
    <property type="entry name" value="DNA_Rep/Repair_Clamp_Loader"/>
</dbReference>
<evidence type="ECO:0000313" key="1">
    <source>
        <dbReference type="EMBL" id="HIR62985.1"/>
    </source>
</evidence>
<dbReference type="AlphaFoldDB" id="A0A9D1E199"/>
<accession>A0A9D1E199</accession>
<reference evidence="1" key="2">
    <citation type="journal article" date="2021" name="PeerJ">
        <title>Extensive microbial diversity within the chicken gut microbiome revealed by metagenomics and culture.</title>
        <authorList>
            <person name="Gilroy R."/>
            <person name="Ravi A."/>
            <person name="Getino M."/>
            <person name="Pursley I."/>
            <person name="Horton D.L."/>
            <person name="Alikhan N.F."/>
            <person name="Baker D."/>
            <person name="Gharbi K."/>
            <person name="Hall N."/>
            <person name="Watson M."/>
            <person name="Adriaenssens E.M."/>
            <person name="Foster-Nyarko E."/>
            <person name="Jarju S."/>
            <person name="Secka A."/>
            <person name="Antonio M."/>
            <person name="Oren A."/>
            <person name="Chaudhuri R.R."/>
            <person name="La Ragione R."/>
            <person name="Hildebrand F."/>
            <person name="Pallen M.J."/>
        </authorList>
    </citation>
    <scope>NUCLEOTIDE SEQUENCE</scope>
    <source>
        <strain evidence="1">ChiHjej13B12-12457</strain>
    </source>
</reference>
<reference evidence="1" key="1">
    <citation type="submission" date="2020-10" db="EMBL/GenBank/DDBJ databases">
        <authorList>
            <person name="Gilroy R."/>
        </authorList>
    </citation>
    <scope>NUCLEOTIDE SEQUENCE</scope>
    <source>
        <strain evidence="1">ChiHjej13B12-12457</strain>
    </source>
</reference>
<dbReference type="GO" id="GO:0006261">
    <property type="term" value="P:DNA-templated DNA replication"/>
    <property type="evidence" value="ECO:0007669"/>
    <property type="project" value="TreeGrafter"/>
</dbReference>
<sequence>MQFKEVLGNGELKGRLIRMVDSGRTGHSIMLVERDGYGALPLALALIQYMICGNRLPGGDSCGVCPACRKIAEMVHPDLHFAFPVNVSSKSGSSKKPLSSSFLQEWRQLYRDNPYFTEADLYARLGIDGKAGAISVAEAREILDSLSLKSYEGKGKYMIIWLPERMNAEAANRLLKIVEEPMPDTYFFFITHAPDRIISTIRSRSQLVRLYPAQTEELVPVLQARTGLSAEEAAVYARTAGGSLGLALDMAGEGSAAAAWLQTAENMLDAVVSGDLVRLLDGNEAVLAQGRERQKEFCLYMEALLRRMMLRRRGLDRISDALPQEAGAVEHFSPVFPDGFYEKAFKALEEARTMIEANVNAKMVFCHLANILFATKNF</sequence>
<organism evidence="1 2">
    <name type="scientific">Candidatus Coprenecus avistercoris</name>
    <dbReference type="NCBI Taxonomy" id="2840730"/>
    <lineage>
        <taxon>Bacteria</taxon>
        <taxon>Pseudomonadati</taxon>
        <taxon>Bacteroidota</taxon>
        <taxon>Bacteroidia</taxon>
        <taxon>Bacteroidales</taxon>
        <taxon>Rikenellaceae</taxon>
        <taxon>Rikenellaceae incertae sedis</taxon>
        <taxon>Candidatus Coprenecus</taxon>
    </lineage>
</organism>
<dbReference type="Proteomes" id="UP000886744">
    <property type="component" value="Unassembled WGS sequence"/>
</dbReference>
<dbReference type="PANTHER" id="PTHR11669">
    <property type="entry name" value="REPLICATION FACTOR C / DNA POLYMERASE III GAMMA-TAU SUBUNIT"/>
    <property type="match status" value="1"/>
</dbReference>
<dbReference type="Pfam" id="PF13177">
    <property type="entry name" value="DNA_pol3_delta2"/>
    <property type="match status" value="1"/>
</dbReference>